<comment type="caution">
    <text evidence="1">The sequence shown here is derived from an EMBL/GenBank/DDBJ whole genome shotgun (WGS) entry which is preliminary data.</text>
</comment>
<dbReference type="Proteomes" id="UP000033682">
    <property type="component" value="Unassembled WGS sequence"/>
</dbReference>
<accession>A0A0F4LPE7</accession>
<dbReference type="EMBL" id="JXLG01000009">
    <property type="protein sequence ID" value="KJY60188.1"/>
    <property type="molecule type" value="Genomic_DNA"/>
</dbReference>
<reference evidence="1 2" key="1">
    <citation type="submission" date="2015-01" db="EMBL/GenBank/DDBJ databases">
        <title>Comparative genomics of the lactic acid bacteria isolated from the honey bee gut.</title>
        <authorList>
            <person name="Ellegaard K.M."/>
            <person name="Tamarit D."/>
            <person name="Javelind E."/>
            <person name="Olofsson T."/>
            <person name="Andersson S.G."/>
            <person name="Vasquez A."/>
        </authorList>
    </citation>
    <scope>NUCLEOTIDE SEQUENCE [LARGE SCALE GENOMIC DNA]</scope>
    <source>
        <strain evidence="1 2">Hma11</strain>
    </source>
</reference>
<sequence length="59" mass="6788">MTEYFSFKQAMHYLGFSSYKSLKELTNAGLPIIQVGKTKKISKSAIDQFMKEHQQTVND</sequence>
<dbReference type="RefSeq" id="WP_046307602.1">
    <property type="nucleotide sequence ID" value="NZ_KQ034000.1"/>
</dbReference>
<evidence type="ECO:0000313" key="2">
    <source>
        <dbReference type="Proteomes" id="UP000033682"/>
    </source>
</evidence>
<dbReference type="AlphaFoldDB" id="A0A0F4LPE7"/>
<gene>
    <name evidence="1" type="ORF">JF72_11290</name>
</gene>
<evidence type="ECO:0008006" key="3">
    <source>
        <dbReference type="Google" id="ProtNLM"/>
    </source>
</evidence>
<organism evidence="1 2">
    <name type="scientific">Lactobacillus apis</name>
    <dbReference type="NCBI Taxonomy" id="303541"/>
    <lineage>
        <taxon>Bacteria</taxon>
        <taxon>Bacillati</taxon>
        <taxon>Bacillota</taxon>
        <taxon>Bacilli</taxon>
        <taxon>Lactobacillales</taxon>
        <taxon>Lactobacillaceae</taxon>
        <taxon>Lactobacillus</taxon>
    </lineage>
</organism>
<evidence type="ECO:0000313" key="1">
    <source>
        <dbReference type="EMBL" id="KJY60188.1"/>
    </source>
</evidence>
<name>A0A0F4LPE7_9LACO</name>
<dbReference type="HOGENOM" id="CLU_200432_0_0_9"/>
<proteinExistence type="predicted"/>
<dbReference type="PATRIC" id="fig|303541.3.peg.1292"/>
<protein>
    <recommendedName>
        <fullName evidence="3">DNA-binding protein</fullName>
    </recommendedName>
</protein>
<keyword evidence="2" id="KW-1185">Reference proteome</keyword>